<evidence type="ECO:0000313" key="3">
    <source>
        <dbReference type="Proteomes" id="UP001153269"/>
    </source>
</evidence>
<dbReference type="AlphaFoldDB" id="A0A9N7VIJ5"/>
<feature type="region of interest" description="Disordered" evidence="1">
    <location>
        <begin position="55"/>
        <end position="102"/>
    </location>
</feature>
<gene>
    <name evidence="2" type="ORF">PLEPLA_LOCUS39287</name>
</gene>
<comment type="caution">
    <text evidence="2">The sequence shown here is derived from an EMBL/GenBank/DDBJ whole genome shotgun (WGS) entry which is preliminary data.</text>
</comment>
<sequence>MVEEVVEEMGEGGDGRKAVDLAAERKENGWTQAFINRSDGELKVTRRGCLAPGQHVSITSVTEGPAEDGRGVPGRVPPPPRSRPSPPLIPHALPPTSTFCVG</sequence>
<dbReference type="EMBL" id="CADEAL010004092">
    <property type="protein sequence ID" value="CAB1451593.1"/>
    <property type="molecule type" value="Genomic_DNA"/>
</dbReference>
<protein>
    <submittedName>
        <fullName evidence="2">Uncharacterized protein</fullName>
    </submittedName>
</protein>
<accession>A0A9N7VIJ5</accession>
<evidence type="ECO:0000256" key="1">
    <source>
        <dbReference type="SAM" id="MobiDB-lite"/>
    </source>
</evidence>
<dbReference type="Proteomes" id="UP001153269">
    <property type="component" value="Unassembled WGS sequence"/>
</dbReference>
<proteinExistence type="predicted"/>
<reference evidence="2" key="1">
    <citation type="submission" date="2020-03" db="EMBL/GenBank/DDBJ databases">
        <authorList>
            <person name="Weist P."/>
        </authorList>
    </citation>
    <scope>NUCLEOTIDE SEQUENCE</scope>
</reference>
<name>A0A9N7VIJ5_PLEPL</name>
<organism evidence="2 3">
    <name type="scientific">Pleuronectes platessa</name>
    <name type="common">European plaice</name>
    <dbReference type="NCBI Taxonomy" id="8262"/>
    <lineage>
        <taxon>Eukaryota</taxon>
        <taxon>Metazoa</taxon>
        <taxon>Chordata</taxon>
        <taxon>Craniata</taxon>
        <taxon>Vertebrata</taxon>
        <taxon>Euteleostomi</taxon>
        <taxon>Actinopterygii</taxon>
        <taxon>Neopterygii</taxon>
        <taxon>Teleostei</taxon>
        <taxon>Neoteleostei</taxon>
        <taxon>Acanthomorphata</taxon>
        <taxon>Carangaria</taxon>
        <taxon>Pleuronectiformes</taxon>
        <taxon>Pleuronectoidei</taxon>
        <taxon>Pleuronectidae</taxon>
        <taxon>Pleuronectes</taxon>
    </lineage>
</organism>
<evidence type="ECO:0000313" key="2">
    <source>
        <dbReference type="EMBL" id="CAB1451593.1"/>
    </source>
</evidence>
<feature type="compositionally biased region" description="Pro residues" evidence="1">
    <location>
        <begin position="75"/>
        <end position="93"/>
    </location>
</feature>
<keyword evidence="3" id="KW-1185">Reference proteome</keyword>